<dbReference type="PANTHER" id="PTHR11122:SF13">
    <property type="entry name" value="GLUCOSE-6-PHOSPHATE 1-EPIMERASE"/>
    <property type="match status" value="1"/>
</dbReference>
<dbReference type="CDD" id="cd09020">
    <property type="entry name" value="D-hex-6-P-epi_like"/>
    <property type="match status" value="1"/>
</dbReference>
<sequence>MNDKDDFVIREFENAYSTLEISDYGAHVLSWTPQGQWPVIWRPQAISLQAGAAIRGGIPIVAPWFSAGYRDGKSANTSPKHGTARISRWQYCDYRQELSHSSVCYEYECVDADVARTPLHMQYNITFGEALTVALKIRNKGRAQTRCECALHSYIRVSDISNTVISGLAGASYWNAISGEVNGIQKGDLMLAGATDRIYESVNPIDIRDEGYGRVLHITAEGSRQTVIWNPWEEGARAIPDLDACDWKRFVCIEAAACREHAVILDPGEEYVLSQTIAL</sequence>
<protein>
    <recommendedName>
        <fullName evidence="4">Putative glucose-6-phosphate 1-epimerase</fullName>
        <ecNumber evidence="4">5.1.3.15</ecNumber>
    </recommendedName>
</protein>
<dbReference type="EMBL" id="BMDH01000004">
    <property type="protein sequence ID" value="GGI14983.1"/>
    <property type="molecule type" value="Genomic_DNA"/>
</dbReference>
<keyword evidence="7" id="KW-1185">Reference proteome</keyword>
<dbReference type="GO" id="GO:0005975">
    <property type="term" value="P:carbohydrate metabolic process"/>
    <property type="evidence" value="ECO:0007669"/>
    <property type="project" value="InterPro"/>
</dbReference>
<dbReference type="Proteomes" id="UP000619536">
    <property type="component" value="Unassembled WGS sequence"/>
</dbReference>
<dbReference type="InterPro" id="IPR011013">
    <property type="entry name" value="Gal_mutarotase_sf_dom"/>
</dbReference>
<dbReference type="PIRSF" id="PIRSF016020">
    <property type="entry name" value="PHexose_mutarotase"/>
    <property type="match status" value="1"/>
</dbReference>
<reference evidence="6" key="2">
    <citation type="submission" date="2020-09" db="EMBL/GenBank/DDBJ databases">
        <authorList>
            <person name="Sun Q."/>
            <person name="Sedlacek I."/>
        </authorList>
    </citation>
    <scope>NUCLEOTIDE SEQUENCE</scope>
    <source>
        <strain evidence="6">CCM 8606</strain>
    </source>
</reference>
<dbReference type="Pfam" id="PF01263">
    <property type="entry name" value="Aldose_epim"/>
    <property type="match status" value="1"/>
</dbReference>
<evidence type="ECO:0000313" key="7">
    <source>
        <dbReference type="Proteomes" id="UP000619536"/>
    </source>
</evidence>
<dbReference type="PANTHER" id="PTHR11122">
    <property type="entry name" value="APOSPORY-ASSOCIATED PROTEIN C-RELATED"/>
    <property type="match status" value="1"/>
</dbReference>
<keyword evidence="3 4" id="KW-0413">Isomerase</keyword>
<organism evidence="6 7">
    <name type="scientific">Galliscardovia ingluviei</name>
    <dbReference type="NCBI Taxonomy" id="1769422"/>
    <lineage>
        <taxon>Bacteria</taxon>
        <taxon>Bacillati</taxon>
        <taxon>Actinomycetota</taxon>
        <taxon>Actinomycetes</taxon>
        <taxon>Bifidobacteriales</taxon>
        <taxon>Bifidobacteriaceae</taxon>
        <taxon>Galliscardovia</taxon>
    </lineage>
</organism>
<proteinExistence type="inferred from homology"/>
<dbReference type="GO" id="GO:0030246">
    <property type="term" value="F:carbohydrate binding"/>
    <property type="evidence" value="ECO:0007669"/>
    <property type="project" value="UniProtKB-UniRule"/>
</dbReference>
<dbReference type="Gene3D" id="2.70.98.10">
    <property type="match status" value="1"/>
</dbReference>
<dbReference type="RefSeq" id="WP_188355534.1">
    <property type="nucleotide sequence ID" value="NZ_BMDH01000004.1"/>
</dbReference>
<dbReference type="InterPro" id="IPR014718">
    <property type="entry name" value="GH-type_carb-bd"/>
</dbReference>
<dbReference type="EC" id="5.1.3.15" evidence="4"/>
<evidence type="ECO:0000256" key="3">
    <source>
        <dbReference type="ARBA" id="ARBA00023235"/>
    </source>
</evidence>
<reference evidence="6" key="1">
    <citation type="journal article" date="2014" name="Int. J. Syst. Evol. Microbiol.">
        <title>Complete genome sequence of Corynebacterium casei LMG S-19264T (=DSM 44701T), isolated from a smear-ripened cheese.</title>
        <authorList>
            <consortium name="US DOE Joint Genome Institute (JGI-PGF)"/>
            <person name="Walter F."/>
            <person name="Albersmeier A."/>
            <person name="Kalinowski J."/>
            <person name="Ruckert C."/>
        </authorList>
    </citation>
    <scope>NUCLEOTIDE SEQUENCE</scope>
    <source>
        <strain evidence="6">CCM 8606</strain>
    </source>
</reference>
<accession>A0A8J3AIG5</accession>
<comment type="catalytic activity">
    <reaction evidence="1">
        <text>alpha-D-glucose 6-phosphate = beta-D-glucose 6-phosphate</text>
        <dbReference type="Rhea" id="RHEA:16249"/>
        <dbReference type="ChEBI" id="CHEBI:58225"/>
        <dbReference type="ChEBI" id="CHEBI:58247"/>
        <dbReference type="EC" id="5.1.3.15"/>
    </reaction>
</comment>
<dbReference type="InterPro" id="IPR025532">
    <property type="entry name" value="G6P_1-epimerase"/>
</dbReference>
<gene>
    <name evidence="6" type="ORF">GCM10007377_13640</name>
</gene>
<name>A0A8J3AIG5_9BIFI</name>
<dbReference type="GO" id="GO:0047938">
    <property type="term" value="F:glucose-6-phosphate 1-epimerase activity"/>
    <property type="evidence" value="ECO:0007669"/>
    <property type="project" value="UniProtKB-UniRule"/>
</dbReference>
<dbReference type="SUPFAM" id="SSF74650">
    <property type="entry name" value="Galactose mutarotase-like"/>
    <property type="match status" value="1"/>
</dbReference>
<evidence type="ECO:0000256" key="2">
    <source>
        <dbReference type="ARBA" id="ARBA00005866"/>
    </source>
</evidence>
<comment type="caution">
    <text evidence="6">The sequence shown here is derived from an EMBL/GenBank/DDBJ whole genome shotgun (WGS) entry which is preliminary data.</text>
</comment>
<comment type="similarity">
    <text evidence="2 4">Belongs to the glucose-6-phosphate 1-epimerase family.</text>
</comment>
<evidence type="ECO:0000313" key="6">
    <source>
        <dbReference type="EMBL" id="GGI14983.1"/>
    </source>
</evidence>
<evidence type="ECO:0000256" key="5">
    <source>
        <dbReference type="PIRSR" id="PIRSR016020-1"/>
    </source>
</evidence>
<evidence type="ECO:0000256" key="4">
    <source>
        <dbReference type="PIRNR" id="PIRNR016020"/>
    </source>
</evidence>
<dbReference type="AlphaFoldDB" id="A0A8J3AIG5"/>
<dbReference type="InterPro" id="IPR008183">
    <property type="entry name" value="Aldose_1/G6P_1-epimerase"/>
</dbReference>
<evidence type="ECO:0000256" key="1">
    <source>
        <dbReference type="ARBA" id="ARBA00001096"/>
    </source>
</evidence>
<feature type="active site" evidence="5">
    <location>
        <position position="254"/>
    </location>
</feature>
<feature type="active site" evidence="5">
    <location>
        <position position="152"/>
    </location>
</feature>